<reference evidence="1 2" key="1">
    <citation type="submission" date="2024-01" db="EMBL/GenBank/DDBJ databases">
        <title>The genomes of 5 underutilized Papilionoideae crops provide insights into root nodulation and disease resistanc.</title>
        <authorList>
            <person name="Jiang F."/>
        </authorList>
    </citation>
    <scope>NUCLEOTIDE SEQUENCE [LARGE SCALE GENOMIC DNA]</scope>
    <source>
        <strain evidence="1">LVBAO_FW01</strain>
        <tissue evidence="1">Leaves</tissue>
    </source>
</reference>
<dbReference type="EMBL" id="JAYMYQ010000003">
    <property type="protein sequence ID" value="KAK7345954.1"/>
    <property type="molecule type" value="Genomic_DNA"/>
</dbReference>
<accession>A0AAN9M4C5</accession>
<name>A0AAN9M4C5_CANGL</name>
<protein>
    <submittedName>
        <fullName evidence="1">Uncharacterized protein</fullName>
    </submittedName>
</protein>
<comment type="caution">
    <text evidence="1">The sequence shown here is derived from an EMBL/GenBank/DDBJ whole genome shotgun (WGS) entry which is preliminary data.</text>
</comment>
<dbReference type="AlphaFoldDB" id="A0AAN9M4C5"/>
<proteinExistence type="predicted"/>
<dbReference type="Proteomes" id="UP001367508">
    <property type="component" value="Unassembled WGS sequence"/>
</dbReference>
<evidence type="ECO:0000313" key="2">
    <source>
        <dbReference type="Proteomes" id="UP001367508"/>
    </source>
</evidence>
<dbReference type="PANTHER" id="PTHR31515">
    <property type="entry name" value="TRANSMEMBRANE PROTEIN-RELATED"/>
    <property type="match status" value="1"/>
</dbReference>
<sequence length="458" mass="52173">MELGKFGVRQCSPWLLQLAVSTLLFTWKVDGLRRGTGDIVDVYGGDGGWADSMGLLQGLEKRDRLNPSWQIRKIFRSFKLGLTQVSFRYCNGFYNLLPLPRYSYRLVQLDLLLKLAKVADHLYSHYLTSNRRVDFGVDIIHNDFDDLKFSNYAKVSSFNYTNAGNIANYLKLQEVDSIHLPISVNFIFIGFEGKGNHEFKLLGEEIEHWSTKIDHIFEHTRIRPEEVLTAFYKTSMDKMQWNHLPVVSHINYNFSVHAIQMGEKVASIYERAINVLGRKDDPVDSRTIVTKFARLSSEPHFGSCVLHFAILICCKNAGNGSPNVVQQGKGGISGRMEFACRGIPMLKSVFIIAERVTALVVECTHEMQSSISMELINTKYCGFWNLKCGWSKNKSLQMKLLQEEGIQENSLALRKIQRPLYVKHPKIKFALTRTEDTDIFYCIALPSLPLAAECPIAL</sequence>
<dbReference type="PANTHER" id="PTHR31515:SF2">
    <property type="entry name" value="TRANSMEMBRANE PROTEIN"/>
    <property type="match status" value="1"/>
</dbReference>
<keyword evidence="2" id="KW-1185">Reference proteome</keyword>
<gene>
    <name evidence="1" type="ORF">VNO77_16571</name>
</gene>
<evidence type="ECO:0000313" key="1">
    <source>
        <dbReference type="EMBL" id="KAK7345954.1"/>
    </source>
</evidence>
<organism evidence="1 2">
    <name type="scientific">Canavalia gladiata</name>
    <name type="common">Sword bean</name>
    <name type="synonym">Dolichos gladiatus</name>
    <dbReference type="NCBI Taxonomy" id="3824"/>
    <lineage>
        <taxon>Eukaryota</taxon>
        <taxon>Viridiplantae</taxon>
        <taxon>Streptophyta</taxon>
        <taxon>Embryophyta</taxon>
        <taxon>Tracheophyta</taxon>
        <taxon>Spermatophyta</taxon>
        <taxon>Magnoliopsida</taxon>
        <taxon>eudicotyledons</taxon>
        <taxon>Gunneridae</taxon>
        <taxon>Pentapetalae</taxon>
        <taxon>rosids</taxon>
        <taxon>fabids</taxon>
        <taxon>Fabales</taxon>
        <taxon>Fabaceae</taxon>
        <taxon>Papilionoideae</taxon>
        <taxon>50 kb inversion clade</taxon>
        <taxon>NPAAA clade</taxon>
        <taxon>indigoferoid/millettioid clade</taxon>
        <taxon>Phaseoleae</taxon>
        <taxon>Canavalia</taxon>
    </lineage>
</organism>